<accession>A0ACB6ZEF7</accession>
<proteinExistence type="predicted"/>
<keyword evidence="2" id="KW-1185">Reference proteome</keyword>
<dbReference type="Proteomes" id="UP000886501">
    <property type="component" value="Unassembled WGS sequence"/>
</dbReference>
<evidence type="ECO:0000313" key="1">
    <source>
        <dbReference type="EMBL" id="KAF9647959.1"/>
    </source>
</evidence>
<sequence>MHEHLRTSDIIVSKSMKLILDTINQVIAYTFSTAKAKAVSSRTEGSTSKDMISKKRIEWLGAHAFHTILSQKQRSYPEVVRDLSRRISSPEHMKLKREFGTLVRGGFAEFKNIAF</sequence>
<evidence type="ECO:0000313" key="2">
    <source>
        <dbReference type="Proteomes" id="UP000886501"/>
    </source>
</evidence>
<organism evidence="1 2">
    <name type="scientific">Thelephora ganbajun</name>
    <name type="common">Ganba fungus</name>
    <dbReference type="NCBI Taxonomy" id="370292"/>
    <lineage>
        <taxon>Eukaryota</taxon>
        <taxon>Fungi</taxon>
        <taxon>Dikarya</taxon>
        <taxon>Basidiomycota</taxon>
        <taxon>Agaricomycotina</taxon>
        <taxon>Agaricomycetes</taxon>
        <taxon>Thelephorales</taxon>
        <taxon>Thelephoraceae</taxon>
        <taxon>Thelephora</taxon>
    </lineage>
</organism>
<reference evidence="1" key="2">
    <citation type="journal article" date="2020" name="Nat. Commun.">
        <title>Large-scale genome sequencing of mycorrhizal fungi provides insights into the early evolution of symbiotic traits.</title>
        <authorList>
            <person name="Miyauchi S."/>
            <person name="Kiss E."/>
            <person name="Kuo A."/>
            <person name="Drula E."/>
            <person name="Kohler A."/>
            <person name="Sanchez-Garcia M."/>
            <person name="Morin E."/>
            <person name="Andreopoulos B."/>
            <person name="Barry K.W."/>
            <person name="Bonito G."/>
            <person name="Buee M."/>
            <person name="Carver A."/>
            <person name="Chen C."/>
            <person name="Cichocki N."/>
            <person name="Clum A."/>
            <person name="Culley D."/>
            <person name="Crous P.W."/>
            <person name="Fauchery L."/>
            <person name="Girlanda M."/>
            <person name="Hayes R.D."/>
            <person name="Keri Z."/>
            <person name="LaButti K."/>
            <person name="Lipzen A."/>
            <person name="Lombard V."/>
            <person name="Magnuson J."/>
            <person name="Maillard F."/>
            <person name="Murat C."/>
            <person name="Nolan M."/>
            <person name="Ohm R.A."/>
            <person name="Pangilinan J."/>
            <person name="Pereira M.F."/>
            <person name="Perotto S."/>
            <person name="Peter M."/>
            <person name="Pfister S."/>
            <person name="Riley R."/>
            <person name="Sitrit Y."/>
            <person name="Stielow J.B."/>
            <person name="Szollosi G."/>
            <person name="Zifcakova L."/>
            <person name="Stursova M."/>
            <person name="Spatafora J.W."/>
            <person name="Tedersoo L."/>
            <person name="Vaario L.M."/>
            <person name="Yamada A."/>
            <person name="Yan M."/>
            <person name="Wang P."/>
            <person name="Xu J."/>
            <person name="Bruns T."/>
            <person name="Baldrian P."/>
            <person name="Vilgalys R."/>
            <person name="Dunand C."/>
            <person name="Henrissat B."/>
            <person name="Grigoriev I.V."/>
            <person name="Hibbett D."/>
            <person name="Nagy L.G."/>
            <person name="Martin F.M."/>
        </authorList>
    </citation>
    <scope>NUCLEOTIDE SEQUENCE</scope>
    <source>
        <strain evidence="1">P2</strain>
    </source>
</reference>
<dbReference type="EMBL" id="MU118022">
    <property type="protein sequence ID" value="KAF9647959.1"/>
    <property type="molecule type" value="Genomic_DNA"/>
</dbReference>
<gene>
    <name evidence="1" type="ORF">BDM02DRAFT_3116131</name>
</gene>
<name>A0ACB6ZEF7_THEGA</name>
<protein>
    <submittedName>
        <fullName evidence="1">Uncharacterized protein</fullName>
    </submittedName>
</protein>
<reference evidence="1" key="1">
    <citation type="submission" date="2019-10" db="EMBL/GenBank/DDBJ databases">
        <authorList>
            <consortium name="DOE Joint Genome Institute"/>
            <person name="Kuo A."/>
            <person name="Miyauchi S."/>
            <person name="Kiss E."/>
            <person name="Drula E."/>
            <person name="Kohler A."/>
            <person name="Sanchez-Garcia M."/>
            <person name="Andreopoulos B."/>
            <person name="Barry K.W."/>
            <person name="Bonito G."/>
            <person name="Buee M."/>
            <person name="Carver A."/>
            <person name="Chen C."/>
            <person name="Cichocki N."/>
            <person name="Clum A."/>
            <person name="Culley D."/>
            <person name="Crous P.W."/>
            <person name="Fauchery L."/>
            <person name="Girlanda M."/>
            <person name="Hayes R."/>
            <person name="Keri Z."/>
            <person name="Labutti K."/>
            <person name="Lipzen A."/>
            <person name="Lombard V."/>
            <person name="Magnuson J."/>
            <person name="Maillard F."/>
            <person name="Morin E."/>
            <person name="Murat C."/>
            <person name="Nolan M."/>
            <person name="Ohm R."/>
            <person name="Pangilinan J."/>
            <person name="Pereira M."/>
            <person name="Perotto S."/>
            <person name="Peter M."/>
            <person name="Riley R."/>
            <person name="Sitrit Y."/>
            <person name="Stielow B."/>
            <person name="Szollosi G."/>
            <person name="Zifcakova L."/>
            <person name="Stursova M."/>
            <person name="Spatafora J.W."/>
            <person name="Tedersoo L."/>
            <person name="Vaario L.-M."/>
            <person name="Yamada A."/>
            <person name="Yan M."/>
            <person name="Wang P."/>
            <person name="Xu J."/>
            <person name="Bruns T."/>
            <person name="Baldrian P."/>
            <person name="Vilgalys R."/>
            <person name="Henrissat B."/>
            <person name="Grigoriev I.V."/>
            <person name="Hibbett D."/>
            <person name="Nagy L.G."/>
            <person name="Martin F.M."/>
        </authorList>
    </citation>
    <scope>NUCLEOTIDE SEQUENCE</scope>
    <source>
        <strain evidence="1">P2</strain>
    </source>
</reference>
<comment type="caution">
    <text evidence="1">The sequence shown here is derived from an EMBL/GenBank/DDBJ whole genome shotgun (WGS) entry which is preliminary data.</text>
</comment>